<dbReference type="Gene3D" id="1.25.10.10">
    <property type="entry name" value="Leucine-rich Repeat Variant"/>
    <property type="match status" value="3"/>
</dbReference>
<evidence type="ECO:0000256" key="1">
    <source>
        <dbReference type="ARBA" id="ARBA00022549"/>
    </source>
</evidence>
<proteinExistence type="predicted"/>
<evidence type="ECO:0000256" key="2">
    <source>
        <dbReference type="ARBA" id="ARBA00022738"/>
    </source>
</evidence>
<name>A0ABW6IFW5_9CYAN</name>
<dbReference type="EMBL" id="JBHZOL010000068">
    <property type="protein sequence ID" value="MFE4106597.1"/>
    <property type="molecule type" value="Genomic_DNA"/>
</dbReference>
<sequence>MQQSLTQSEQSTCLSPVAAAIAALETGDFQSRWEITKHIRELGTEAVPALIELVQDKTLDWEIRWFAARLLGEFDQPAVVIALARLLATSDDEALCEIAAEALAQIGSSAITVLAQSLAEASQRPFAVYALARIRTSATIDPLLSVTTDADATIRTQAVEALSSFRDPRIPPVLVQALSDPAAAVRTEAIATLGRRKDLVESLNLVEHLQTRLWDLNPTVCAQAAIALGRLGTPAAAAALGRVLRLAHTPAALQLEIVRALSWILTEPVIQTLIAAFEKVPEAVQQETLRALAKVKQPALQATVVNTLLTWLHQPDLSDPNRQTLIMALANLGDRRSLDSLILQLAHPQKRIYLHAIAALKQLAADQAQQRLSQKLQQPTLSPELKQALQKALQEW</sequence>
<dbReference type="RefSeq" id="WP_377964513.1">
    <property type="nucleotide sequence ID" value="NZ_JBHZOL010000068.1"/>
</dbReference>
<accession>A0ABW6IFW5</accession>
<dbReference type="SMART" id="SM00567">
    <property type="entry name" value="EZ_HEAT"/>
    <property type="match status" value="7"/>
</dbReference>
<gene>
    <name evidence="3" type="ORF">ACFVKH_09935</name>
</gene>
<comment type="caution">
    <text evidence="3">The sequence shown here is derived from an EMBL/GenBank/DDBJ whole genome shotgun (WGS) entry which is preliminary data.</text>
</comment>
<dbReference type="Proteomes" id="UP001600165">
    <property type="component" value="Unassembled WGS sequence"/>
</dbReference>
<protein>
    <submittedName>
        <fullName evidence="3">HEAT repeat domain-containing protein</fullName>
    </submittedName>
</protein>
<dbReference type="InterPro" id="IPR011989">
    <property type="entry name" value="ARM-like"/>
</dbReference>
<keyword evidence="4" id="KW-1185">Reference proteome</keyword>
<evidence type="ECO:0000313" key="4">
    <source>
        <dbReference type="Proteomes" id="UP001600165"/>
    </source>
</evidence>
<dbReference type="InterPro" id="IPR004155">
    <property type="entry name" value="PBS_lyase_HEAT"/>
</dbReference>
<dbReference type="PANTHER" id="PTHR12697:SF5">
    <property type="entry name" value="DEOXYHYPUSINE HYDROXYLASE"/>
    <property type="match status" value="1"/>
</dbReference>
<dbReference type="PANTHER" id="PTHR12697">
    <property type="entry name" value="PBS LYASE HEAT-LIKE PROTEIN"/>
    <property type="match status" value="1"/>
</dbReference>
<evidence type="ECO:0000313" key="3">
    <source>
        <dbReference type="EMBL" id="MFE4106597.1"/>
    </source>
</evidence>
<reference evidence="3 4" key="1">
    <citation type="submission" date="2024-10" db="EMBL/GenBank/DDBJ databases">
        <authorList>
            <person name="Ratan Roy A."/>
            <person name="Morales Sandoval P.H."/>
            <person name="De Los Santos Villalobos S."/>
            <person name="Chakraborty S."/>
            <person name="Mukherjee J."/>
        </authorList>
    </citation>
    <scope>NUCLEOTIDE SEQUENCE [LARGE SCALE GENOMIC DNA]</scope>
    <source>
        <strain evidence="3 4">S1</strain>
    </source>
</reference>
<organism evidence="3 4">
    <name type="scientific">Almyronema epifaneia S1</name>
    <dbReference type="NCBI Taxonomy" id="2991925"/>
    <lineage>
        <taxon>Bacteria</taxon>
        <taxon>Bacillati</taxon>
        <taxon>Cyanobacteriota</taxon>
        <taxon>Cyanophyceae</taxon>
        <taxon>Nodosilineales</taxon>
        <taxon>Nodosilineaceae</taxon>
        <taxon>Almyronema</taxon>
        <taxon>Almyronema epifaneia</taxon>
    </lineage>
</organism>
<dbReference type="SUPFAM" id="SSF48371">
    <property type="entry name" value="ARM repeat"/>
    <property type="match status" value="2"/>
</dbReference>
<keyword evidence="2" id="KW-0605">Phycobilisome</keyword>
<dbReference type="Pfam" id="PF13646">
    <property type="entry name" value="HEAT_2"/>
    <property type="match status" value="2"/>
</dbReference>
<keyword evidence="1" id="KW-0042">Antenna complex</keyword>
<dbReference type="InterPro" id="IPR016024">
    <property type="entry name" value="ARM-type_fold"/>
</dbReference>
<dbReference type="Pfam" id="PF03130">
    <property type="entry name" value="HEAT_PBS"/>
    <property type="match status" value="1"/>
</dbReference>